<dbReference type="EMBL" id="JAPFQL010000011">
    <property type="protein sequence ID" value="MDC5696444.1"/>
    <property type="molecule type" value="Genomic_DNA"/>
</dbReference>
<dbReference type="RefSeq" id="WP_272461020.1">
    <property type="nucleotide sequence ID" value="NZ_JAPFQL010000011.1"/>
</dbReference>
<name>A0ABT5GE91_9MICO</name>
<keyword evidence="2" id="KW-1185">Reference proteome</keyword>
<gene>
    <name evidence="1" type="ORF">OO014_04180</name>
</gene>
<protein>
    <submittedName>
        <fullName evidence="1">Uncharacterized protein</fullName>
    </submittedName>
</protein>
<dbReference type="Proteomes" id="UP001150259">
    <property type="component" value="Unassembled WGS sequence"/>
</dbReference>
<organism evidence="1 2">
    <name type="scientific">Intrasporangium calvum</name>
    <dbReference type="NCBI Taxonomy" id="53358"/>
    <lineage>
        <taxon>Bacteria</taxon>
        <taxon>Bacillati</taxon>
        <taxon>Actinomycetota</taxon>
        <taxon>Actinomycetes</taxon>
        <taxon>Micrococcales</taxon>
        <taxon>Intrasporangiaceae</taxon>
        <taxon>Intrasporangium</taxon>
    </lineage>
</organism>
<comment type="caution">
    <text evidence="1">The sequence shown here is derived from an EMBL/GenBank/DDBJ whole genome shotgun (WGS) entry which is preliminary data.</text>
</comment>
<sequence length="248" mass="27106">MTSLHDKAQEFADELTATVHGALGSHVPAFVAEQAPEPSGPVTRVAVHPVGSAEIPLTIDSARALSLIVDFQCRWDHKEAFLAVSKASMGVVPRSGSTPLFRYEFHDAVGDDVPCAHLHVHAHRDEFVFALFRGGHGKPAVRAKAVEGTKKRATPQLSEFHFALGGPRMRPCLEDVLQMLRVECSIDVTRDFTYVIEAGRARWRRRQVSASVRDAPGAAATTLREMGYRVDEPVAGPAPERLTKLTRA</sequence>
<evidence type="ECO:0000313" key="2">
    <source>
        <dbReference type="Proteomes" id="UP001150259"/>
    </source>
</evidence>
<reference evidence="1 2" key="1">
    <citation type="submission" date="2022-11" db="EMBL/GenBank/DDBJ databases">
        <title>Anaerobic phenanthrene biodegradation by a DNRA strain PheN6.</title>
        <authorList>
            <person name="Zhang Z."/>
        </authorList>
    </citation>
    <scope>NUCLEOTIDE SEQUENCE [LARGE SCALE GENOMIC DNA]</scope>
    <source>
        <strain evidence="1 2">PheN6</strain>
    </source>
</reference>
<evidence type="ECO:0000313" key="1">
    <source>
        <dbReference type="EMBL" id="MDC5696444.1"/>
    </source>
</evidence>
<proteinExistence type="predicted"/>
<accession>A0ABT5GE91</accession>